<evidence type="ECO:0000259" key="3">
    <source>
        <dbReference type="Pfam" id="PF13568"/>
    </source>
</evidence>
<protein>
    <recommendedName>
        <fullName evidence="3">Outer membrane protein beta-barrel domain-containing protein</fullName>
    </recommendedName>
</protein>
<feature type="signal peptide" evidence="2">
    <location>
        <begin position="1"/>
        <end position="26"/>
    </location>
</feature>
<dbReference type="PATRIC" id="fig|328812.4.peg.2055"/>
<feature type="chain" id="PRO_5005268546" description="Outer membrane protein beta-barrel domain-containing protein" evidence="2">
    <location>
        <begin position="27"/>
        <end position="290"/>
    </location>
</feature>
<evidence type="ECO:0000313" key="4">
    <source>
        <dbReference type="EMBL" id="KMM30575.1"/>
    </source>
</evidence>
<evidence type="ECO:0000256" key="2">
    <source>
        <dbReference type="SAM" id="SignalP"/>
    </source>
</evidence>
<reference evidence="4 5" key="1">
    <citation type="submission" date="2015-06" db="EMBL/GenBank/DDBJ databases">
        <title>Draft Genome Sequence of Parabacteroides goldsteinii with Putative Novel Metallo-Beta-Lactamases Isolated from a Blood Culture from a Human Patient.</title>
        <authorList>
            <person name="Krogh T.J."/>
            <person name="Agergaard C.N."/>
            <person name="Moller-Jensen J."/>
            <person name="Justesen U.S."/>
        </authorList>
    </citation>
    <scope>NUCLEOTIDE SEQUENCE [LARGE SCALE GENOMIC DNA]</scope>
    <source>
        <strain evidence="4 5">910340</strain>
    </source>
</reference>
<dbReference type="RefSeq" id="WP_048318227.1">
    <property type="nucleotide sequence ID" value="NZ_LFJV01000204.1"/>
</dbReference>
<name>A0A0J6CAT2_9BACT</name>
<evidence type="ECO:0000256" key="1">
    <source>
        <dbReference type="SAM" id="MobiDB-lite"/>
    </source>
</evidence>
<dbReference type="InterPro" id="IPR025665">
    <property type="entry name" value="Beta-barrel_OMP_2"/>
</dbReference>
<dbReference type="Pfam" id="PF13568">
    <property type="entry name" value="OMP_b-brl_2"/>
    <property type="match status" value="1"/>
</dbReference>
<dbReference type="Proteomes" id="UP000036166">
    <property type="component" value="Unassembled WGS sequence"/>
</dbReference>
<gene>
    <name evidence="4" type="ORF">ACM15_27220</name>
</gene>
<evidence type="ECO:0000313" key="5">
    <source>
        <dbReference type="Proteomes" id="UP000036166"/>
    </source>
</evidence>
<organism evidence="4 5">
    <name type="scientific">Parabacteroides goldsteinii</name>
    <dbReference type="NCBI Taxonomy" id="328812"/>
    <lineage>
        <taxon>Bacteria</taxon>
        <taxon>Pseudomonadati</taxon>
        <taxon>Bacteroidota</taxon>
        <taxon>Bacteroidia</taxon>
        <taxon>Bacteroidales</taxon>
        <taxon>Tannerellaceae</taxon>
        <taxon>Parabacteroides</taxon>
    </lineage>
</organism>
<feature type="compositionally biased region" description="Basic and acidic residues" evidence="1">
    <location>
        <begin position="47"/>
        <end position="63"/>
    </location>
</feature>
<sequence>MSTIISNIKKTIFLFAAGCLATTVSAQQETGGRERSQYNNGQQQQRQRQEYREDYREEKKDTTKTSYLTVSGGVGSSSFRYKLNYQIEGFEEKGKRNAKLGYEIDLRYSYFFNRHWGFSTGVGISRYATTGKLTGDMSDDKYMKLGNMTDDDDFSGHPREFELRARLKNLEEKQTAFLLDIPLLAMYQTHFGEEEKWGMYAGLGVKLQIPVKAKYKVEGNTASELNVSGYYPHIPSDVGSPSEAPVPHHGFGTINDPGRELDWSGKNKLKLGVAGTAELGFLFTLGEDTD</sequence>
<feature type="non-terminal residue" evidence="4">
    <location>
        <position position="290"/>
    </location>
</feature>
<feature type="domain" description="Outer membrane protein beta-barrel" evidence="3">
    <location>
        <begin position="67"/>
        <end position="225"/>
    </location>
</feature>
<comment type="caution">
    <text evidence="4">The sequence shown here is derived from an EMBL/GenBank/DDBJ whole genome shotgun (WGS) entry which is preliminary data.</text>
</comment>
<keyword evidence="2" id="KW-0732">Signal</keyword>
<dbReference type="EMBL" id="LFJV01000204">
    <property type="protein sequence ID" value="KMM30575.1"/>
    <property type="molecule type" value="Genomic_DNA"/>
</dbReference>
<proteinExistence type="predicted"/>
<dbReference type="AlphaFoldDB" id="A0A0J6CAT2"/>
<feature type="region of interest" description="Disordered" evidence="1">
    <location>
        <begin position="29"/>
        <end position="63"/>
    </location>
</feature>
<accession>A0A0J6CAT2</accession>